<sequence length="134" mass="15349">MVFEFVSEGINGKISKLVIYCETHLHNFYNLGFGDKDETTGEIDDEVVTNNGDSEKVLATVASTLYTFTDKFPQAMVFAIGSTKARTRLYRLGISNNVEEIEEDFEVFGLVDKNWQPFEKQTEFEAFLVKRKKK</sequence>
<protein>
    <submittedName>
        <fullName evidence="1">Uncharacterized protein</fullName>
    </submittedName>
</protein>
<evidence type="ECO:0000313" key="2">
    <source>
        <dbReference type="Proteomes" id="UP000462014"/>
    </source>
</evidence>
<dbReference type="EMBL" id="WPIK01000004">
    <property type="protein sequence ID" value="MVN20833.1"/>
    <property type="molecule type" value="Genomic_DNA"/>
</dbReference>
<name>A0A7K1SU99_9SPHI</name>
<proteinExistence type="predicted"/>
<accession>A0A7K1SU99</accession>
<gene>
    <name evidence="1" type="ORF">GO621_04710</name>
</gene>
<dbReference type="Pfam" id="PF22028">
    <property type="entry name" value="DUF6934"/>
    <property type="match status" value="1"/>
</dbReference>
<dbReference type="AlphaFoldDB" id="A0A7K1SU99"/>
<organism evidence="1 2">
    <name type="scientific">Mucilaginibacter arboris</name>
    <dbReference type="NCBI Taxonomy" id="2682090"/>
    <lineage>
        <taxon>Bacteria</taxon>
        <taxon>Pseudomonadati</taxon>
        <taxon>Bacteroidota</taxon>
        <taxon>Sphingobacteriia</taxon>
        <taxon>Sphingobacteriales</taxon>
        <taxon>Sphingobacteriaceae</taxon>
        <taxon>Mucilaginibacter</taxon>
    </lineage>
</organism>
<keyword evidence="2" id="KW-1185">Reference proteome</keyword>
<dbReference type="InterPro" id="IPR053865">
    <property type="entry name" value="DUF6934"/>
</dbReference>
<reference evidence="1 2" key="1">
    <citation type="submission" date="2019-12" db="EMBL/GenBank/DDBJ databases">
        <title>Mucilaginibacter sp. HMF7410 genome sequencing and assembly.</title>
        <authorList>
            <person name="Kang H."/>
            <person name="Cha I."/>
            <person name="Kim H."/>
            <person name="Joh K."/>
        </authorList>
    </citation>
    <scope>NUCLEOTIDE SEQUENCE [LARGE SCALE GENOMIC DNA]</scope>
    <source>
        <strain evidence="1 2">HMF7410</strain>
    </source>
</reference>
<dbReference type="Proteomes" id="UP000462014">
    <property type="component" value="Unassembled WGS sequence"/>
</dbReference>
<evidence type="ECO:0000313" key="1">
    <source>
        <dbReference type="EMBL" id="MVN20833.1"/>
    </source>
</evidence>
<comment type="caution">
    <text evidence="1">The sequence shown here is derived from an EMBL/GenBank/DDBJ whole genome shotgun (WGS) entry which is preliminary data.</text>
</comment>